<dbReference type="EMBL" id="JXRQ01000017">
    <property type="protein sequence ID" value="KIL50229.1"/>
    <property type="molecule type" value="Genomic_DNA"/>
</dbReference>
<evidence type="ECO:0000313" key="1">
    <source>
        <dbReference type="EMBL" id="KIL50229.1"/>
    </source>
</evidence>
<organism evidence="1 2">
    <name type="scientific">Jeotgalibacillus alimentarius</name>
    <dbReference type="NCBI Taxonomy" id="135826"/>
    <lineage>
        <taxon>Bacteria</taxon>
        <taxon>Bacillati</taxon>
        <taxon>Bacillota</taxon>
        <taxon>Bacilli</taxon>
        <taxon>Bacillales</taxon>
        <taxon>Caryophanaceae</taxon>
        <taxon>Jeotgalibacillus</taxon>
    </lineage>
</organism>
<dbReference type="OrthoDB" id="4304at2"/>
<protein>
    <recommendedName>
        <fullName evidence="3">RocC</fullName>
    </recommendedName>
</protein>
<dbReference type="STRING" id="135826.KP77_16040"/>
<sequence length="173" mass="19993">MQKKKIIPLLVILIAGVFFAAVFLPTRKAITFHHQQTGELLSYIPVTNQNDFQLSYTHSIHRSEVIDYYEITKENDIRQVALEYEDTAIGMPSNALYEGEEFVVENGKYRIENMNRLFPEINLHTSQVVVSHVFHYDDHDYALHEYIDTGTFITISIKRLSLAELLRGVGMDD</sequence>
<dbReference type="AlphaFoldDB" id="A0A0C2S888"/>
<keyword evidence="2" id="KW-1185">Reference proteome</keyword>
<dbReference type="Pfam" id="PF08905">
    <property type="entry name" value="DUF1850"/>
    <property type="match status" value="1"/>
</dbReference>
<dbReference type="InterPro" id="IPR015001">
    <property type="entry name" value="DUF1850"/>
</dbReference>
<evidence type="ECO:0000313" key="2">
    <source>
        <dbReference type="Proteomes" id="UP000031950"/>
    </source>
</evidence>
<proteinExistence type="predicted"/>
<dbReference type="Proteomes" id="UP000031950">
    <property type="component" value="Unassembled WGS sequence"/>
</dbReference>
<dbReference type="PATRIC" id="fig|135826.4.peg.1599"/>
<comment type="caution">
    <text evidence="1">The sequence shown here is derived from an EMBL/GenBank/DDBJ whole genome shotgun (WGS) entry which is preliminary data.</text>
</comment>
<reference evidence="1 2" key="1">
    <citation type="submission" date="2015-01" db="EMBL/GenBank/DDBJ databases">
        <title>Genome sequence of Jeotgalibacillus alimentarius.</title>
        <authorList>
            <person name="Goh K.M."/>
            <person name="Chan K.-G."/>
            <person name="Yaakop A.S."/>
            <person name="Ee R."/>
            <person name="Gan H.M."/>
            <person name="Chan C.S."/>
        </authorList>
    </citation>
    <scope>NUCLEOTIDE SEQUENCE [LARGE SCALE GENOMIC DNA]</scope>
    <source>
        <strain evidence="1 2">YKJ-13</strain>
    </source>
</reference>
<name>A0A0C2S888_9BACL</name>
<evidence type="ECO:0008006" key="3">
    <source>
        <dbReference type="Google" id="ProtNLM"/>
    </source>
</evidence>
<accession>A0A0C2S888</accession>
<gene>
    <name evidence="1" type="ORF">KP77_16040</name>
</gene>
<dbReference type="RefSeq" id="WP_041122199.1">
    <property type="nucleotide sequence ID" value="NZ_JXRQ01000017.1"/>
</dbReference>